<sequence>MFWPAALALRVRDFAWQHVVRARGFVERCGFLTSFILMNGTLDASGTCFAVCRSTLDSRAQAHLRLHIRKILTSIPFKSCTLPLAQPCRPRWTLLLLLILFYTFSCIFAQLVTDHCRFATIDLTGDPNAVPVCPVLLEQYWGNVMDSMMTLFMSITGGINWLDAYAPLREVSPIALGLMNLYIVIGFFTILNVVTGVFVNTAIESAGADKDLATLKQLQKKVENMSALQEVFQ</sequence>
<evidence type="ECO:0000256" key="5">
    <source>
        <dbReference type="SAM" id="Phobius"/>
    </source>
</evidence>
<feature type="non-terminal residue" evidence="7">
    <location>
        <position position="1"/>
    </location>
</feature>
<dbReference type="EMBL" id="CAMXCT010001036">
    <property type="protein sequence ID" value="CAI3986010.1"/>
    <property type="molecule type" value="Genomic_DNA"/>
</dbReference>
<feature type="transmembrane region" description="Helical" evidence="5">
    <location>
        <begin position="174"/>
        <end position="199"/>
    </location>
</feature>
<protein>
    <submittedName>
        <fullName evidence="8">Voltage-dependent L-type calcium channel subunit alpha-1C</fullName>
    </submittedName>
</protein>
<evidence type="ECO:0000313" key="9">
    <source>
        <dbReference type="Proteomes" id="UP001152797"/>
    </source>
</evidence>
<reference evidence="8 9" key="2">
    <citation type="submission" date="2024-05" db="EMBL/GenBank/DDBJ databases">
        <authorList>
            <person name="Chen Y."/>
            <person name="Shah S."/>
            <person name="Dougan E. K."/>
            <person name="Thang M."/>
            <person name="Chan C."/>
        </authorList>
    </citation>
    <scope>NUCLEOTIDE SEQUENCE [LARGE SCALE GENOMIC DNA]</scope>
</reference>
<evidence type="ECO:0000256" key="3">
    <source>
        <dbReference type="ARBA" id="ARBA00022989"/>
    </source>
</evidence>
<keyword evidence="9" id="KW-1185">Reference proteome</keyword>
<keyword evidence="3 5" id="KW-1133">Transmembrane helix</keyword>
<evidence type="ECO:0000256" key="1">
    <source>
        <dbReference type="ARBA" id="ARBA00004141"/>
    </source>
</evidence>
<dbReference type="GO" id="GO:0005216">
    <property type="term" value="F:monoatomic ion channel activity"/>
    <property type="evidence" value="ECO:0007669"/>
    <property type="project" value="InterPro"/>
</dbReference>
<evidence type="ECO:0000313" key="7">
    <source>
        <dbReference type="EMBL" id="CAI3986010.1"/>
    </source>
</evidence>
<dbReference type="Proteomes" id="UP001152797">
    <property type="component" value="Unassembled WGS sequence"/>
</dbReference>
<gene>
    <name evidence="7" type="ORF">C1SCF055_LOCUS13395</name>
</gene>
<feature type="transmembrane region" description="Helical" evidence="5">
    <location>
        <begin position="140"/>
        <end position="162"/>
    </location>
</feature>
<evidence type="ECO:0000259" key="6">
    <source>
        <dbReference type="Pfam" id="PF00520"/>
    </source>
</evidence>
<dbReference type="Gene3D" id="1.10.287.70">
    <property type="match status" value="1"/>
</dbReference>
<evidence type="ECO:0000313" key="8">
    <source>
        <dbReference type="EMBL" id="CAL4773322.1"/>
    </source>
</evidence>
<feature type="transmembrane region" description="Helical" evidence="5">
    <location>
        <begin position="92"/>
        <end position="112"/>
    </location>
</feature>
<dbReference type="Pfam" id="PF00520">
    <property type="entry name" value="Ion_trans"/>
    <property type="match status" value="1"/>
</dbReference>
<dbReference type="EMBL" id="CAMXCT020001036">
    <property type="protein sequence ID" value="CAL1139385.1"/>
    <property type="molecule type" value="Genomic_DNA"/>
</dbReference>
<feature type="domain" description="Ion transport" evidence="6">
    <location>
        <begin position="93"/>
        <end position="201"/>
    </location>
</feature>
<proteinExistence type="predicted"/>
<evidence type="ECO:0000256" key="2">
    <source>
        <dbReference type="ARBA" id="ARBA00022692"/>
    </source>
</evidence>
<keyword evidence="4 5" id="KW-0472">Membrane</keyword>
<comment type="caution">
    <text evidence="7">The sequence shown here is derived from an EMBL/GenBank/DDBJ whole genome shotgun (WGS) entry which is preliminary data.</text>
</comment>
<dbReference type="GO" id="GO:0016020">
    <property type="term" value="C:membrane"/>
    <property type="evidence" value="ECO:0007669"/>
    <property type="project" value="UniProtKB-SubCell"/>
</dbReference>
<keyword evidence="2 5" id="KW-0812">Transmembrane</keyword>
<comment type="subcellular location">
    <subcellularLocation>
        <location evidence="1">Membrane</location>
        <topology evidence="1">Multi-pass membrane protein</topology>
    </subcellularLocation>
</comment>
<reference evidence="7" key="1">
    <citation type="submission" date="2022-10" db="EMBL/GenBank/DDBJ databases">
        <authorList>
            <person name="Chen Y."/>
            <person name="Dougan E. K."/>
            <person name="Chan C."/>
            <person name="Rhodes N."/>
            <person name="Thang M."/>
        </authorList>
    </citation>
    <scope>NUCLEOTIDE SEQUENCE</scope>
</reference>
<evidence type="ECO:0000256" key="4">
    <source>
        <dbReference type="ARBA" id="ARBA00023136"/>
    </source>
</evidence>
<dbReference type="AlphaFoldDB" id="A0A9P1C6J0"/>
<dbReference type="EMBL" id="CAMXCT030001036">
    <property type="protein sequence ID" value="CAL4773322.1"/>
    <property type="molecule type" value="Genomic_DNA"/>
</dbReference>
<dbReference type="InterPro" id="IPR005821">
    <property type="entry name" value="Ion_trans_dom"/>
</dbReference>
<organism evidence="7">
    <name type="scientific">Cladocopium goreaui</name>
    <dbReference type="NCBI Taxonomy" id="2562237"/>
    <lineage>
        <taxon>Eukaryota</taxon>
        <taxon>Sar</taxon>
        <taxon>Alveolata</taxon>
        <taxon>Dinophyceae</taxon>
        <taxon>Suessiales</taxon>
        <taxon>Symbiodiniaceae</taxon>
        <taxon>Cladocopium</taxon>
    </lineage>
</organism>
<name>A0A9P1C6J0_9DINO</name>
<dbReference type="OrthoDB" id="440072at2759"/>
<accession>A0A9P1C6J0</accession>